<keyword evidence="14" id="KW-1185">Reference proteome</keyword>
<evidence type="ECO:0000259" key="12">
    <source>
        <dbReference type="Pfam" id="PF22776"/>
    </source>
</evidence>
<feature type="transmembrane region" description="Helical" evidence="10">
    <location>
        <begin position="34"/>
        <end position="57"/>
    </location>
</feature>
<proteinExistence type="predicted"/>
<feature type="transmembrane region" description="Helical" evidence="10">
    <location>
        <begin position="354"/>
        <end position="387"/>
    </location>
</feature>
<dbReference type="Pfam" id="PF22776">
    <property type="entry name" value="K_trans_C"/>
    <property type="match status" value="1"/>
</dbReference>
<dbReference type="PANTHER" id="PTHR30540">
    <property type="entry name" value="OSMOTIC STRESS POTASSIUM TRANSPORTER"/>
    <property type="match status" value="1"/>
</dbReference>
<dbReference type="EMBL" id="KV454433">
    <property type="protein sequence ID" value="ODQ79042.1"/>
    <property type="molecule type" value="Genomic_DNA"/>
</dbReference>
<gene>
    <name evidence="13" type="ORF">BABINDRAFT_162113</name>
</gene>
<keyword evidence="4 10" id="KW-0812">Transmembrane</keyword>
<feature type="transmembrane region" description="Helical" evidence="10">
    <location>
        <begin position="163"/>
        <end position="184"/>
    </location>
</feature>
<dbReference type="Pfam" id="PF02705">
    <property type="entry name" value="K_trans"/>
    <property type="match status" value="1"/>
</dbReference>
<accession>A0A1E3QPP7</accession>
<evidence type="ECO:0000313" key="14">
    <source>
        <dbReference type="Proteomes" id="UP000094336"/>
    </source>
</evidence>
<keyword evidence="3" id="KW-0633">Potassium transport</keyword>
<evidence type="ECO:0000256" key="8">
    <source>
        <dbReference type="ARBA" id="ARBA00023136"/>
    </source>
</evidence>
<dbReference type="GeneID" id="30147034"/>
<feature type="domain" description="K+ potassium transporter integral membrane" evidence="11">
    <location>
        <begin position="38"/>
        <end position="533"/>
    </location>
</feature>
<evidence type="ECO:0008006" key="15">
    <source>
        <dbReference type="Google" id="ProtNLM"/>
    </source>
</evidence>
<dbReference type="PANTHER" id="PTHR30540:SF83">
    <property type="entry name" value="K+ POTASSIUM TRANSPORTER"/>
    <property type="match status" value="1"/>
</dbReference>
<dbReference type="Proteomes" id="UP000094336">
    <property type="component" value="Unassembled WGS sequence"/>
</dbReference>
<dbReference type="RefSeq" id="XP_018984370.1">
    <property type="nucleotide sequence ID" value="XM_019129181.1"/>
</dbReference>
<evidence type="ECO:0000256" key="5">
    <source>
        <dbReference type="ARBA" id="ARBA00022958"/>
    </source>
</evidence>
<comment type="subcellular location">
    <subcellularLocation>
        <location evidence="1">Membrane</location>
        <topology evidence="1">Multi-pass membrane protein</topology>
    </subcellularLocation>
</comment>
<evidence type="ECO:0000256" key="4">
    <source>
        <dbReference type="ARBA" id="ARBA00022692"/>
    </source>
</evidence>
<dbReference type="InterPro" id="IPR003855">
    <property type="entry name" value="K+_transporter"/>
</dbReference>
<dbReference type="AlphaFoldDB" id="A0A1E3QPP7"/>
<protein>
    <recommendedName>
        <fullName evidence="15">Potassium transporter</fullName>
    </recommendedName>
</protein>
<keyword evidence="7" id="KW-0406">Ion transport</keyword>
<feature type="transmembrane region" description="Helical" evidence="10">
    <location>
        <begin position="278"/>
        <end position="300"/>
    </location>
</feature>
<name>A0A1E3QPP7_9ASCO</name>
<feature type="transmembrane region" description="Helical" evidence="10">
    <location>
        <begin position="493"/>
        <end position="511"/>
    </location>
</feature>
<organism evidence="13 14">
    <name type="scientific">Babjeviella inositovora NRRL Y-12698</name>
    <dbReference type="NCBI Taxonomy" id="984486"/>
    <lineage>
        <taxon>Eukaryota</taxon>
        <taxon>Fungi</taxon>
        <taxon>Dikarya</taxon>
        <taxon>Ascomycota</taxon>
        <taxon>Saccharomycotina</taxon>
        <taxon>Pichiomycetes</taxon>
        <taxon>Serinales incertae sedis</taxon>
        <taxon>Babjeviella</taxon>
    </lineage>
</organism>
<evidence type="ECO:0000256" key="7">
    <source>
        <dbReference type="ARBA" id="ARBA00023065"/>
    </source>
</evidence>
<keyword evidence="5" id="KW-0630">Potassium</keyword>
<evidence type="ECO:0000256" key="6">
    <source>
        <dbReference type="ARBA" id="ARBA00022989"/>
    </source>
</evidence>
<dbReference type="OrthoDB" id="504708at2759"/>
<evidence type="ECO:0000256" key="3">
    <source>
        <dbReference type="ARBA" id="ARBA00022538"/>
    </source>
</evidence>
<sequence>MSSIHSNASQTEPEEAVGLPLPETPSKKQGWREIFLLSFASLGAIYGDLGTSPLYVLNTMFANKPSPSRNEVYGAVSCVFYVFTIIVIIKYVFIVLVIGPNNGEGGQVAIYAKIARSLNVGPKGVIIPGSEKEQDTLALARTDTSNTFYSTKSVMSLKRDSPLMVGFVSKLILCCCFLGCALVISDGLLTPTTSVLSAIAGIQVAQPSFSNVLAVSEVILVFLFVIQQFGSAKISFTFAPIIFIWLVGLLICGIYNIAHHHPGIFRALSPYYAVEFLKTGGIDVLGAAMLAITGTEAMFADIGHFGRLPVQLTLGGFVYPCLIICYLGQGAYLVKFPDAISNPFFLSIPGGTGGGVYWVMFVLATLGTIIASQALILGVFSIVAQLINLDCFPKFKIVHVSKNYSGKVYIPMVNWILMVGVLCTTAGFKNSNNVTAAYGLGITLDFVVTSILLVVCMVYVYEWNIFIPIFYAACFLPLEIILVIANVKKIVHGAWFPVLIAGLGFCFLLFWRWGRSKKVDQDFRSRVRINDLFPNLHDEREHSPAYYLREGEETYDLTKKAEDTETQATAEENVDLSSLSMDAAVSVQRQPSNVGVSLTYDLPVPPRRATKAAVFVDPLTAKTMLGRVSLSRYEGVGILYTDASFTLRSPNTVPQIYKHLVSSFPSIPEVFIFCGTCITSSPTYDPLERIDVVPMKILGHYRCILKFGFMEEIALDNELVAGILARIPEVHRMTEKNSSDGILSPTGGLSVPTLHIFEHEIIRSRRYIHNPTKNPFLRVGRAIRRSSINYFFSPLNGAFQSKGRMLKVDDEADDSQDRIYIGNVVRI</sequence>
<feature type="transmembrane region" description="Helical" evidence="10">
    <location>
        <begin position="468"/>
        <end position="487"/>
    </location>
</feature>
<evidence type="ECO:0000256" key="9">
    <source>
        <dbReference type="SAM" id="MobiDB-lite"/>
    </source>
</evidence>
<feature type="transmembrane region" description="Helical" evidence="10">
    <location>
        <begin position="204"/>
        <end position="226"/>
    </location>
</feature>
<dbReference type="GO" id="GO:0015079">
    <property type="term" value="F:potassium ion transmembrane transporter activity"/>
    <property type="evidence" value="ECO:0007669"/>
    <property type="project" value="InterPro"/>
</dbReference>
<keyword evidence="6 10" id="KW-1133">Transmembrane helix</keyword>
<feature type="transmembrane region" description="Helical" evidence="10">
    <location>
        <begin position="72"/>
        <end position="98"/>
    </location>
</feature>
<feature type="transmembrane region" description="Helical" evidence="10">
    <location>
        <begin position="312"/>
        <end position="334"/>
    </location>
</feature>
<feature type="region of interest" description="Disordered" evidence="9">
    <location>
        <begin position="1"/>
        <end position="24"/>
    </location>
</feature>
<evidence type="ECO:0000256" key="2">
    <source>
        <dbReference type="ARBA" id="ARBA00022448"/>
    </source>
</evidence>
<keyword evidence="8 10" id="KW-0472">Membrane</keyword>
<dbReference type="NCBIfam" id="TIGR00794">
    <property type="entry name" value="kup"/>
    <property type="match status" value="1"/>
</dbReference>
<evidence type="ECO:0000256" key="10">
    <source>
        <dbReference type="SAM" id="Phobius"/>
    </source>
</evidence>
<feature type="transmembrane region" description="Helical" evidence="10">
    <location>
        <begin position="440"/>
        <end position="461"/>
    </location>
</feature>
<dbReference type="InterPro" id="IPR053952">
    <property type="entry name" value="K_trans_C"/>
</dbReference>
<dbReference type="InterPro" id="IPR053951">
    <property type="entry name" value="K_trans_N"/>
</dbReference>
<evidence type="ECO:0000259" key="11">
    <source>
        <dbReference type="Pfam" id="PF02705"/>
    </source>
</evidence>
<dbReference type="STRING" id="984486.A0A1E3QPP7"/>
<evidence type="ECO:0000313" key="13">
    <source>
        <dbReference type="EMBL" id="ODQ79042.1"/>
    </source>
</evidence>
<feature type="compositionally biased region" description="Polar residues" evidence="9">
    <location>
        <begin position="1"/>
        <end position="11"/>
    </location>
</feature>
<feature type="domain" description="K+ potassium transporter C-terminal" evidence="12">
    <location>
        <begin position="645"/>
        <end position="762"/>
    </location>
</feature>
<reference evidence="14" key="1">
    <citation type="submission" date="2016-05" db="EMBL/GenBank/DDBJ databases">
        <title>Comparative genomics of biotechnologically important yeasts.</title>
        <authorList>
            <consortium name="DOE Joint Genome Institute"/>
            <person name="Riley R."/>
            <person name="Haridas S."/>
            <person name="Wolfe K.H."/>
            <person name="Lopes M.R."/>
            <person name="Hittinger C.T."/>
            <person name="Goker M."/>
            <person name="Salamov A."/>
            <person name="Wisecaver J."/>
            <person name="Long T.M."/>
            <person name="Aerts A.L."/>
            <person name="Barry K."/>
            <person name="Choi C."/>
            <person name="Clum A."/>
            <person name="Coughlan A.Y."/>
            <person name="Deshpande S."/>
            <person name="Douglass A.P."/>
            <person name="Hanson S.J."/>
            <person name="Klenk H.-P."/>
            <person name="Labutti K."/>
            <person name="Lapidus A."/>
            <person name="Lindquist E."/>
            <person name="Lipzen A."/>
            <person name="Meier-Kolthoff J.P."/>
            <person name="Ohm R.A."/>
            <person name="Otillar R.P."/>
            <person name="Pangilinan J."/>
            <person name="Peng Y."/>
            <person name="Rokas A."/>
            <person name="Rosa C.A."/>
            <person name="Scheuner C."/>
            <person name="Sibirny A.A."/>
            <person name="Slot J.C."/>
            <person name="Stielow J.B."/>
            <person name="Sun H."/>
            <person name="Kurtzman C.P."/>
            <person name="Blackwell M."/>
            <person name="Grigoriev I.V."/>
            <person name="Jeffries T.W."/>
        </authorList>
    </citation>
    <scope>NUCLEOTIDE SEQUENCE [LARGE SCALE GENOMIC DNA]</scope>
    <source>
        <strain evidence="14">NRRL Y-12698</strain>
    </source>
</reference>
<feature type="transmembrane region" description="Helical" evidence="10">
    <location>
        <begin position="238"/>
        <end position="258"/>
    </location>
</feature>
<keyword evidence="2" id="KW-0813">Transport</keyword>
<feature type="transmembrane region" description="Helical" evidence="10">
    <location>
        <begin position="408"/>
        <end position="428"/>
    </location>
</feature>
<evidence type="ECO:0000256" key="1">
    <source>
        <dbReference type="ARBA" id="ARBA00004141"/>
    </source>
</evidence>
<dbReference type="GO" id="GO:0016020">
    <property type="term" value="C:membrane"/>
    <property type="evidence" value="ECO:0007669"/>
    <property type="project" value="UniProtKB-SubCell"/>
</dbReference>